<evidence type="ECO:0000256" key="4">
    <source>
        <dbReference type="ARBA" id="ARBA00022741"/>
    </source>
</evidence>
<dbReference type="Gene3D" id="1.10.10.10">
    <property type="entry name" value="Winged helix-like DNA-binding domain superfamily/Winged helix DNA-binding domain"/>
    <property type="match status" value="1"/>
</dbReference>
<keyword evidence="2" id="KW-0433">Leucine-rich repeat</keyword>
<dbReference type="InterPro" id="IPR050905">
    <property type="entry name" value="Plant_NBS-LRR"/>
</dbReference>
<evidence type="ECO:0000259" key="10">
    <source>
        <dbReference type="Pfam" id="PF23598"/>
    </source>
</evidence>
<evidence type="ECO:0000313" key="11">
    <source>
        <dbReference type="EMBL" id="ESQ39875.1"/>
    </source>
</evidence>
<feature type="domain" description="Disease resistance R13L4/SHOC-2-like LRR" evidence="10">
    <location>
        <begin position="565"/>
        <end position="685"/>
    </location>
</feature>
<feature type="domain" description="Disease resistance protein winged helix" evidence="9">
    <location>
        <begin position="420"/>
        <end position="483"/>
    </location>
</feature>
<dbReference type="eggNOG" id="KOG4658">
    <property type="taxonomic scope" value="Eukaryota"/>
</dbReference>
<dbReference type="OrthoDB" id="664960at2759"/>
<evidence type="ECO:0000313" key="12">
    <source>
        <dbReference type="Proteomes" id="UP000030689"/>
    </source>
</evidence>
<evidence type="ECO:0000256" key="7">
    <source>
        <dbReference type="SAM" id="MobiDB-lite"/>
    </source>
</evidence>
<evidence type="ECO:0000256" key="3">
    <source>
        <dbReference type="ARBA" id="ARBA00022737"/>
    </source>
</evidence>
<dbReference type="InterPro" id="IPR058922">
    <property type="entry name" value="WHD_DRP"/>
</dbReference>
<dbReference type="PANTHER" id="PTHR33463">
    <property type="entry name" value="NB-ARC DOMAIN-CONTAINING PROTEIN-RELATED"/>
    <property type="match status" value="1"/>
</dbReference>
<reference evidence="11 12" key="1">
    <citation type="journal article" date="2013" name="Front. Plant Sci.">
        <title>The Reference Genome of the Halophytic Plant Eutrema salsugineum.</title>
        <authorList>
            <person name="Yang R."/>
            <person name="Jarvis D.E."/>
            <person name="Chen H."/>
            <person name="Beilstein M.A."/>
            <person name="Grimwood J."/>
            <person name="Jenkins J."/>
            <person name="Shu S."/>
            <person name="Prochnik S."/>
            <person name="Xin M."/>
            <person name="Ma C."/>
            <person name="Schmutz J."/>
            <person name="Wing R.A."/>
            <person name="Mitchell-Olds T."/>
            <person name="Schumaker K.S."/>
            <person name="Wang X."/>
        </authorList>
    </citation>
    <scope>NUCLEOTIDE SEQUENCE [LARGE SCALE GENOMIC DNA]</scope>
</reference>
<keyword evidence="12" id="KW-1185">Reference proteome</keyword>
<dbReference type="InterPro" id="IPR055414">
    <property type="entry name" value="LRR_R13L4/SHOC2-like"/>
</dbReference>
<dbReference type="InterPro" id="IPR027417">
    <property type="entry name" value="P-loop_NTPase"/>
</dbReference>
<dbReference type="Gene3D" id="3.80.10.10">
    <property type="entry name" value="Ribonuclease Inhibitor"/>
    <property type="match status" value="1"/>
</dbReference>
<evidence type="ECO:0000259" key="9">
    <source>
        <dbReference type="Pfam" id="PF23559"/>
    </source>
</evidence>
<evidence type="ECO:0000256" key="2">
    <source>
        <dbReference type="ARBA" id="ARBA00022614"/>
    </source>
</evidence>
<evidence type="ECO:0000256" key="5">
    <source>
        <dbReference type="ARBA" id="ARBA00022821"/>
    </source>
</evidence>
<dbReference type="Pfam" id="PF23598">
    <property type="entry name" value="LRR_14"/>
    <property type="match status" value="1"/>
</dbReference>
<organism evidence="11 12">
    <name type="scientific">Eutrema salsugineum</name>
    <name type="common">Saltwater cress</name>
    <name type="synonym">Sisymbrium salsugineum</name>
    <dbReference type="NCBI Taxonomy" id="72664"/>
    <lineage>
        <taxon>Eukaryota</taxon>
        <taxon>Viridiplantae</taxon>
        <taxon>Streptophyta</taxon>
        <taxon>Embryophyta</taxon>
        <taxon>Tracheophyta</taxon>
        <taxon>Spermatophyta</taxon>
        <taxon>Magnoliopsida</taxon>
        <taxon>eudicotyledons</taxon>
        <taxon>Gunneridae</taxon>
        <taxon>Pentapetalae</taxon>
        <taxon>rosids</taxon>
        <taxon>malvids</taxon>
        <taxon>Brassicales</taxon>
        <taxon>Brassicaceae</taxon>
        <taxon>Eutremeae</taxon>
        <taxon>Eutrema</taxon>
    </lineage>
</organism>
<sequence length="867" mass="96628">MYNCKDNLVSLKEALGDLTAIRNEVENQVKAGELKGEKRVPTVARWLLQVETIETDINQLVHAASAQDASAQDASAQDASPQDASAGHQGLSTSGCCGWPSPFFLGEEVFKKLNEVEELCSKPKDFKDLTKQSLPPVVEIRGVEETFGLGATFEKTWESLKRKKILGIYGMGGVGKTTLLTVINNKFGEDNTVKGKFDVVIWVKVSEDADVGNIEDDKKKKIPIDIEKIQDTIGERLHLCDEKWSTYKKPKKKGEILRVLREERPRFVLLLDDLREEVSLSAIGIPLLGSEYKIVFTTRSEDVCGRMADEKIRVDLLGDDDARALFNLNAKFSRLTVQVDEIRDIANNIVAKCCGLPLALRVIGKTMASKATVDQWRRASEQLDSRPSELKGTDDLFKVLKLSYDDLKDEDAKCFQYCALFPKAHNIKQDELVEYWIGEGFINDNNGGYNIIDTLVEASLLLKDGKSQDSEQKVYMHDMIRGMVLWVRSKSNPENGEVFVVQAGAKLSHLPNDTDWTAVTKMSLMDNEINGIPNDEDLPNPDHLVTLFLQKNKLVEIAGTFFEVLSTLVVLDLSHNRSITDLPKEISKLVALRYLSLLGTMIKDLPEGFAKLTQLIHLDLESTSNLQSISLSLISTLLKLQVLRFYGSKASLDVSLLEHLKGLKRLHTLTITVRKVDVLEAFLRSEELAGKTQGLYLEGVTVSVASFAVTFGALGSLRNLKMMGCDIIESDTEWKRGDLASSSSNQTTPSNPLFNNLSAVELSSCLLLRDATWLIYAAKLESLSIALSPKMKQVISKEKVRDDKDEPFPLLQVLDFNYLDELESICWKPLSSKALQKVCVTNCPKLLFNEISASKIDVMITRLASKV</sequence>
<comment type="similarity">
    <text evidence="1">Belongs to the disease resistance NB-LRR family.</text>
</comment>
<dbReference type="GO" id="GO:0043531">
    <property type="term" value="F:ADP binding"/>
    <property type="evidence" value="ECO:0007669"/>
    <property type="project" value="InterPro"/>
</dbReference>
<dbReference type="Proteomes" id="UP000030689">
    <property type="component" value="Unassembled WGS sequence"/>
</dbReference>
<dbReference type="STRING" id="72664.V4KPP1"/>
<dbReference type="EMBL" id="KI517465">
    <property type="protein sequence ID" value="ESQ39875.1"/>
    <property type="molecule type" value="Genomic_DNA"/>
</dbReference>
<dbReference type="InterPro" id="IPR002182">
    <property type="entry name" value="NB-ARC"/>
</dbReference>
<dbReference type="GO" id="GO:0005524">
    <property type="term" value="F:ATP binding"/>
    <property type="evidence" value="ECO:0007669"/>
    <property type="project" value="UniProtKB-KW"/>
</dbReference>
<dbReference type="PROSITE" id="PS51450">
    <property type="entry name" value="LRR"/>
    <property type="match status" value="1"/>
</dbReference>
<evidence type="ECO:0000256" key="1">
    <source>
        <dbReference type="ARBA" id="ARBA00008894"/>
    </source>
</evidence>
<dbReference type="SUPFAM" id="SSF52058">
    <property type="entry name" value="L domain-like"/>
    <property type="match status" value="1"/>
</dbReference>
<dbReference type="PRINTS" id="PR00364">
    <property type="entry name" value="DISEASERSIST"/>
</dbReference>
<dbReference type="Pfam" id="PF00931">
    <property type="entry name" value="NB-ARC"/>
    <property type="match status" value="1"/>
</dbReference>
<dbReference type="InterPro" id="IPR036388">
    <property type="entry name" value="WH-like_DNA-bd_sf"/>
</dbReference>
<keyword evidence="3" id="KW-0677">Repeat</keyword>
<dbReference type="SUPFAM" id="SSF52540">
    <property type="entry name" value="P-loop containing nucleoside triphosphate hydrolases"/>
    <property type="match status" value="1"/>
</dbReference>
<evidence type="ECO:0000256" key="6">
    <source>
        <dbReference type="ARBA" id="ARBA00022840"/>
    </source>
</evidence>
<feature type="compositionally biased region" description="Low complexity" evidence="7">
    <location>
        <begin position="68"/>
        <end position="86"/>
    </location>
</feature>
<feature type="region of interest" description="Disordered" evidence="7">
    <location>
        <begin position="68"/>
        <end position="91"/>
    </location>
</feature>
<evidence type="ECO:0000259" key="8">
    <source>
        <dbReference type="Pfam" id="PF00931"/>
    </source>
</evidence>
<feature type="domain" description="NB-ARC" evidence="8">
    <location>
        <begin position="154"/>
        <end position="329"/>
    </location>
</feature>
<name>V4KPP1_EUTSA</name>
<gene>
    <name evidence="11" type="ORF">EUTSA_v10000773mg</name>
</gene>
<dbReference type="Gramene" id="ESQ39875">
    <property type="protein sequence ID" value="ESQ39875"/>
    <property type="gene ID" value="EUTSA_v10000773mg"/>
</dbReference>
<dbReference type="Pfam" id="PF23559">
    <property type="entry name" value="WHD_DRP"/>
    <property type="match status" value="1"/>
</dbReference>
<dbReference type="KEGG" id="eus:EUTSA_v10000773mg"/>
<dbReference type="AlphaFoldDB" id="V4KPP1"/>
<keyword evidence="4" id="KW-0547">Nucleotide-binding</keyword>
<dbReference type="FunFam" id="1.10.10.10:FF:000322">
    <property type="entry name" value="Probable disease resistance protein At1g63360"/>
    <property type="match status" value="1"/>
</dbReference>
<dbReference type="Gene3D" id="3.40.50.300">
    <property type="entry name" value="P-loop containing nucleotide triphosphate hydrolases"/>
    <property type="match status" value="1"/>
</dbReference>
<dbReference type="InterPro" id="IPR032675">
    <property type="entry name" value="LRR_dom_sf"/>
</dbReference>
<dbReference type="GO" id="GO:0006952">
    <property type="term" value="P:defense response"/>
    <property type="evidence" value="ECO:0007669"/>
    <property type="project" value="UniProtKB-KW"/>
</dbReference>
<accession>V4KPP1</accession>
<keyword evidence="5" id="KW-0611">Plant defense</keyword>
<keyword evidence="6" id="KW-0067">ATP-binding</keyword>
<dbReference type="InterPro" id="IPR001611">
    <property type="entry name" value="Leu-rich_rpt"/>
</dbReference>
<protein>
    <submittedName>
        <fullName evidence="11">Uncharacterized protein</fullName>
    </submittedName>
</protein>
<dbReference type="PANTHER" id="PTHR33463:SF220">
    <property type="entry name" value="NB-ARC DOMAIN-CONTAINING PROTEIN"/>
    <property type="match status" value="1"/>
</dbReference>
<dbReference type="InterPro" id="IPR042197">
    <property type="entry name" value="Apaf_helical"/>
</dbReference>
<dbReference type="Gene3D" id="1.10.8.430">
    <property type="entry name" value="Helical domain of apoptotic protease-activating factors"/>
    <property type="match status" value="1"/>
</dbReference>
<dbReference type="OMA" id="IEWEENI"/>
<proteinExistence type="inferred from homology"/>
<dbReference type="FunFam" id="1.10.8.430:FF:000003">
    <property type="entry name" value="Probable disease resistance protein At5g66910"/>
    <property type="match status" value="1"/>
</dbReference>